<accession>A0A7Y0GAD8</accession>
<dbReference type="RefSeq" id="WP_169493082.1">
    <property type="nucleotide sequence ID" value="NZ_JABBGM010000003.1"/>
</dbReference>
<gene>
    <name evidence="1" type="ORF">HHL27_09080</name>
</gene>
<organism evidence="1 2">
    <name type="scientific">Novosphingobium olei</name>
    <dbReference type="NCBI Taxonomy" id="2728851"/>
    <lineage>
        <taxon>Bacteria</taxon>
        <taxon>Pseudomonadati</taxon>
        <taxon>Pseudomonadota</taxon>
        <taxon>Alphaproteobacteria</taxon>
        <taxon>Sphingomonadales</taxon>
        <taxon>Sphingomonadaceae</taxon>
        <taxon>Novosphingobium</taxon>
    </lineage>
</organism>
<dbReference type="Proteomes" id="UP000583556">
    <property type="component" value="Unassembled WGS sequence"/>
</dbReference>
<protein>
    <submittedName>
        <fullName evidence="1">Uncharacterized protein</fullName>
    </submittedName>
</protein>
<sequence>MAATKDDVALTSTWVDLTVQFTDLVSASAFVQCKGPDEVLIYWGGASAPTGSNGTIMGRAVMSYGTSDHIWVRALRANAAVSCGLTD</sequence>
<dbReference type="EMBL" id="JABBGM010000003">
    <property type="protein sequence ID" value="NML93819.1"/>
    <property type="molecule type" value="Genomic_DNA"/>
</dbReference>
<evidence type="ECO:0000313" key="2">
    <source>
        <dbReference type="Proteomes" id="UP000583556"/>
    </source>
</evidence>
<keyword evidence="2" id="KW-1185">Reference proteome</keyword>
<name>A0A7Y0GAD8_9SPHN</name>
<dbReference type="AlphaFoldDB" id="A0A7Y0GAD8"/>
<comment type="caution">
    <text evidence="1">The sequence shown here is derived from an EMBL/GenBank/DDBJ whole genome shotgun (WGS) entry which is preliminary data.</text>
</comment>
<reference evidence="1 2" key="1">
    <citation type="submission" date="2020-04" db="EMBL/GenBank/DDBJ databases">
        <title>Novosphingobium sp. TW-4 isolated from soil.</title>
        <authorList>
            <person name="Dahal R.H."/>
            <person name="Chaudhary D.K."/>
        </authorList>
    </citation>
    <scope>NUCLEOTIDE SEQUENCE [LARGE SCALE GENOMIC DNA]</scope>
    <source>
        <strain evidence="1 2">TW-4</strain>
    </source>
</reference>
<evidence type="ECO:0000313" key="1">
    <source>
        <dbReference type="EMBL" id="NML93819.1"/>
    </source>
</evidence>
<proteinExistence type="predicted"/>